<sequence>MPKPRAQFSLPGGGSCDVLKHSQVPLNFLVSAKTSQNAFYLLRIETTIKSSLSGKELLQCWKFILIRGTFHFESQFRGSLQIFSTRVPRTLIFAPPNDIVPLTSLYS</sequence>
<organism evidence="1 2">
    <name type="scientific">Canavalia gladiata</name>
    <name type="common">Sword bean</name>
    <name type="synonym">Dolichos gladiatus</name>
    <dbReference type="NCBI Taxonomy" id="3824"/>
    <lineage>
        <taxon>Eukaryota</taxon>
        <taxon>Viridiplantae</taxon>
        <taxon>Streptophyta</taxon>
        <taxon>Embryophyta</taxon>
        <taxon>Tracheophyta</taxon>
        <taxon>Spermatophyta</taxon>
        <taxon>Magnoliopsida</taxon>
        <taxon>eudicotyledons</taxon>
        <taxon>Gunneridae</taxon>
        <taxon>Pentapetalae</taxon>
        <taxon>rosids</taxon>
        <taxon>fabids</taxon>
        <taxon>Fabales</taxon>
        <taxon>Fabaceae</taxon>
        <taxon>Papilionoideae</taxon>
        <taxon>50 kb inversion clade</taxon>
        <taxon>NPAAA clade</taxon>
        <taxon>indigoferoid/millettioid clade</taxon>
        <taxon>Phaseoleae</taxon>
        <taxon>Canavalia</taxon>
    </lineage>
</organism>
<dbReference type="Proteomes" id="UP001367508">
    <property type="component" value="Unassembled WGS sequence"/>
</dbReference>
<dbReference type="AlphaFoldDB" id="A0AAN9PR57"/>
<dbReference type="PROSITE" id="PS51257">
    <property type="entry name" value="PROKAR_LIPOPROTEIN"/>
    <property type="match status" value="1"/>
</dbReference>
<accession>A0AAN9PR57</accession>
<comment type="caution">
    <text evidence="1">The sequence shown here is derived from an EMBL/GenBank/DDBJ whole genome shotgun (WGS) entry which is preliminary data.</text>
</comment>
<proteinExistence type="predicted"/>
<protein>
    <submittedName>
        <fullName evidence="1">Uncharacterized protein</fullName>
    </submittedName>
</protein>
<evidence type="ECO:0000313" key="2">
    <source>
        <dbReference type="Proteomes" id="UP001367508"/>
    </source>
</evidence>
<reference evidence="1 2" key="1">
    <citation type="submission" date="2024-01" db="EMBL/GenBank/DDBJ databases">
        <title>The genomes of 5 underutilized Papilionoideae crops provide insights into root nodulation and disease resistanc.</title>
        <authorList>
            <person name="Jiang F."/>
        </authorList>
    </citation>
    <scope>NUCLEOTIDE SEQUENCE [LARGE SCALE GENOMIC DNA]</scope>
    <source>
        <strain evidence="1">LVBAO_FW01</strain>
        <tissue evidence="1">Leaves</tissue>
    </source>
</reference>
<keyword evidence="2" id="KW-1185">Reference proteome</keyword>
<evidence type="ECO:0000313" key="1">
    <source>
        <dbReference type="EMBL" id="KAK7306618.1"/>
    </source>
</evidence>
<gene>
    <name evidence="1" type="ORF">VNO77_44569</name>
</gene>
<name>A0AAN9PR57_CANGL</name>
<dbReference type="EMBL" id="JAYMYQ010000011">
    <property type="protein sequence ID" value="KAK7306618.1"/>
    <property type="molecule type" value="Genomic_DNA"/>
</dbReference>